<dbReference type="Pfam" id="PF02996">
    <property type="entry name" value="Prefoldin"/>
    <property type="match status" value="1"/>
</dbReference>
<feature type="compositionally biased region" description="Polar residues" evidence="5">
    <location>
        <begin position="307"/>
        <end position="319"/>
    </location>
</feature>
<dbReference type="InParanoid" id="A9UUA4"/>
<evidence type="ECO:0000256" key="4">
    <source>
        <dbReference type="SAM" id="Coils"/>
    </source>
</evidence>
<sequence>MALDGAQSRIAGKHDVFDGCNGLADKGARIPSVLVQPRTNQKEEKFYAARDNDIYSIILFNNFLCVIVVNCINFDFDYISAELSLEMKTTTPKAPSVRMEGNFAAYYEQQRLRAISATEEAIRERRAIRDTYESVHTTLGELPKRVAHPIMVPFGRKAFMPGKLVHCNELTVLIGDNYFLRRTSYQTQDIIQRRLTELDKALEQLQHEMEGLQLRSDVMHEGKGQGANTDFLDICEPLDEPFNERPTGKTHANEPPVTQAPVKAVQPSPNPTSGTKPPRPAPPQAKTTPAVSSPAAGSAPEQPAEPVSTTNNQDSTHQKQAWGDALASWLARAAELEALEDELDSDDYDEEEGLEERARLEMAGLHVPERTPAQQAAILNDFAEYDKFMDEATARAEAAQSSPASTRSAPTANHPTSTASTKTIKFRSSAPSQPVTSATTLAKAQPQAQVVFASPADVAAAAAGGGSSSSGPVKRVSFDGQVQPESHPPPPHRSGSILKNVPIRPGTVPDPVQKPQRPPPPRDHSHSVLLKAAASPATASDQFHTNASAAPSRPPPPNRGNPAIAGQVVERASAGAVTERVAERKGNPTLQGRVSERTPTQRDPNHRDLAGRSVFERDMSTRQILTAQAQAALAETALLERMAHEHDDAPFVPPEDPAEGVPVVQAGALRAQKPAKKKGSLFRQQMQSQYVMWLIVVLSGLLILLSLVSLCLVRFVIQTPEQGEQQNIDAPQPRQAAAMPSAEDDPQATPHPDASSTPSTSPTPAPTPAMDSLTSISLPVFGFVPTPMGPVYGYWSAKQEARDLAAFAPPPPTMSRAQSRRAGGLWPSEHTNRTARLDVPSPHPRPPAPSPRGTPAPLDDANQPRMFDRVPDAALALRALAESLDLIFVAFIVAALGASELLQVDLSEYVDVDLTERDVMVLLDTLVTMAMDDIIMYYLLYILYQGAVAYY</sequence>
<dbReference type="Gene3D" id="1.10.287.370">
    <property type="match status" value="1"/>
</dbReference>
<evidence type="ECO:0000313" key="7">
    <source>
        <dbReference type="EMBL" id="EDQ91632.1"/>
    </source>
</evidence>
<dbReference type="PANTHER" id="PTHR15111:SF0">
    <property type="entry name" value="UNCONVENTIONAL PREFOLDIN RPB5 INTERACTOR 1"/>
    <property type="match status" value="1"/>
</dbReference>
<dbReference type="GO" id="GO:0003682">
    <property type="term" value="F:chromatin binding"/>
    <property type="evidence" value="ECO:0000318"/>
    <property type="project" value="GO_Central"/>
</dbReference>
<dbReference type="Proteomes" id="UP000001357">
    <property type="component" value="Unassembled WGS sequence"/>
</dbReference>
<keyword evidence="4" id="KW-0175">Coiled coil</keyword>
<feature type="coiled-coil region" evidence="4">
    <location>
        <begin position="188"/>
        <end position="215"/>
    </location>
</feature>
<comment type="subcellular location">
    <subcellularLocation>
        <location evidence="1">Nucleus</location>
    </subcellularLocation>
</comment>
<keyword evidence="6" id="KW-1133">Transmembrane helix</keyword>
<accession>A9UUA4</accession>
<dbReference type="GO" id="GO:0003714">
    <property type="term" value="F:transcription corepressor activity"/>
    <property type="evidence" value="ECO:0000318"/>
    <property type="project" value="GO_Central"/>
</dbReference>
<keyword evidence="8" id="KW-1185">Reference proteome</keyword>
<feature type="region of interest" description="Disordered" evidence="5">
    <location>
        <begin position="460"/>
        <end position="611"/>
    </location>
</feature>
<dbReference type="GO" id="GO:2001243">
    <property type="term" value="P:negative regulation of intrinsic apoptotic signaling pathway"/>
    <property type="evidence" value="ECO:0000318"/>
    <property type="project" value="GO_Central"/>
</dbReference>
<keyword evidence="2" id="KW-0539">Nucleus</keyword>
<dbReference type="InterPro" id="IPR004127">
    <property type="entry name" value="Prefoldin_subunit_alpha"/>
</dbReference>
<dbReference type="STRING" id="81824.A9UUA4"/>
<dbReference type="eggNOG" id="KOG3130">
    <property type="taxonomic scope" value="Eukaryota"/>
</dbReference>
<evidence type="ECO:0000256" key="1">
    <source>
        <dbReference type="ARBA" id="ARBA00004123"/>
    </source>
</evidence>
<dbReference type="EMBL" id="CH991545">
    <property type="protein sequence ID" value="EDQ91632.1"/>
    <property type="molecule type" value="Genomic_DNA"/>
</dbReference>
<dbReference type="GO" id="GO:0000122">
    <property type="term" value="P:negative regulation of transcription by RNA polymerase II"/>
    <property type="evidence" value="ECO:0000318"/>
    <property type="project" value="GO_Central"/>
</dbReference>
<feature type="transmembrane region" description="Helical" evidence="6">
    <location>
        <begin position="690"/>
        <end position="717"/>
    </location>
</feature>
<evidence type="ECO:0000256" key="5">
    <source>
        <dbReference type="SAM" id="MobiDB-lite"/>
    </source>
</evidence>
<dbReference type="SUPFAM" id="SSF46579">
    <property type="entry name" value="Prefoldin"/>
    <property type="match status" value="1"/>
</dbReference>
<gene>
    <name evidence="7" type="ORF">MONBRDRAFT_23733</name>
</gene>
<dbReference type="RefSeq" id="XP_001744054.1">
    <property type="nucleotide sequence ID" value="XM_001744002.1"/>
</dbReference>
<comment type="similarity">
    <text evidence="3">Belongs to the RNA polymerase II subunit 5-mediating protein family.</text>
</comment>
<feature type="region of interest" description="Disordered" evidence="5">
    <location>
        <begin position="237"/>
        <end position="321"/>
    </location>
</feature>
<feature type="compositionally biased region" description="Polar residues" evidence="5">
    <location>
        <begin position="429"/>
        <end position="444"/>
    </location>
</feature>
<feature type="region of interest" description="Disordered" evidence="5">
    <location>
        <begin position="806"/>
        <end position="863"/>
    </location>
</feature>
<dbReference type="CDD" id="cd23159">
    <property type="entry name" value="Prefoldin_URI1"/>
    <property type="match status" value="1"/>
</dbReference>
<keyword evidence="6" id="KW-0472">Membrane</keyword>
<feature type="compositionally biased region" description="Basic and acidic residues" evidence="5">
    <location>
        <begin position="594"/>
        <end position="611"/>
    </location>
</feature>
<dbReference type="GO" id="GO:0019212">
    <property type="term" value="F:phosphatase inhibitor activity"/>
    <property type="evidence" value="ECO:0000318"/>
    <property type="project" value="GO_Central"/>
</dbReference>
<feature type="region of interest" description="Disordered" evidence="5">
    <location>
        <begin position="722"/>
        <end position="771"/>
    </location>
</feature>
<evidence type="ECO:0000256" key="6">
    <source>
        <dbReference type="SAM" id="Phobius"/>
    </source>
</evidence>
<dbReference type="PANTHER" id="PTHR15111">
    <property type="entry name" value="RNA POLYMERASE II SUBUNIT 5-MEDIATING PROTEIN NNX3"/>
    <property type="match status" value="1"/>
</dbReference>
<feature type="compositionally biased region" description="Low complexity" evidence="5">
    <location>
        <begin position="748"/>
        <end position="760"/>
    </location>
</feature>
<feature type="transmembrane region" description="Helical" evidence="6">
    <location>
        <begin position="919"/>
        <end position="944"/>
    </location>
</feature>
<feature type="compositionally biased region" description="Polar residues" evidence="5">
    <location>
        <begin position="537"/>
        <end position="546"/>
    </location>
</feature>
<feature type="compositionally biased region" description="Polar residues" evidence="5">
    <location>
        <begin position="413"/>
        <end position="423"/>
    </location>
</feature>
<dbReference type="InterPro" id="IPR009053">
    <property type="entry name" value="Prefoldin"/>
</dbReference>
<feature type="region of interest" description="Disordered" evidence="5">
    <location>
        <begin position="393"/>
        <end position="444"/>
    </location>
</feature>
<dbReference type="InterPro" id="IPR052255">
    <property type="entry name" value="RNA_pol_II_subunit5-mediator"/>
</dbReference>
<reference evidence="7 8" key="1">
    <citation type="journal article" date="2008" name="Nature">
        <title>The genome of the choanoflagellate Monosiga brevicollis and the origin of metazoans.</title>
        <authorList>
            <consortium name="JGI Sequencing"/>
            <person name="King N."/>
            <person name="Westbrook M.J."/>
            <person name="Young S.L."/>
            <person name="Kuo A."/>
            <person name="Abedin M."/>
            <person name="Chapman J."/>
            <person name="Fairclough S."/>
            <person name="Hellsten U."/>
            <person name="Isogai Y."/>
            <person name="Letunic I."/>
            <person name="Marr M."/>
            <person name="Pincus D."/>
            <person name="Putnam N."/>
            <person name="Rokas A."/>
            <person name="Wright K.J."/>
            <person name="Zuzow R."/>
            <person name="Dirks W."/>
            <person name="Good M."/>
            <person name="Goodstein D."/>
            <person name="Lemons D."/>
            <person name="Li W."/>
            <person name="Lyons J.B."/>
            <person name="Morris A."/>
            <person name="Nichols S."/>
            <person name="Richter D.J."/>
            <person name="Salamov A."/>
            <person name="Bork P."/>
            <person name="Lim W.A."/>
            <person name="Manning G."/>
            <person name="Miller W.T."/>
            <person name="McGinnis W."/>
            <person name="Shapiro H."/>
            <person name="Tjian R."/>
            <person name="Grigoriev I.V."/>
            <person name="Rokhsar D."/>
        </authorList>
    </citation>
    <scope>NUCLEOTIDE SEQUENCE [LARGE SCALE GENOMIC DNA]</scope>
    <source>
        <strain evidence="8">MX1 / ATCC 50154</strain>
    </source>
</reference>
<dbReference type="AlphaFoldDB" id="A9UUA4"/>
<dbReference type="KEGG" id="mbr:MONBRDRAFT_23733"/>
<feature type="transmembrane region" description="Helical" evidence="6">
    <location>
        <begin position="875"/>
        <end position="899"/>
    </location>
</feature>
<dbReference type="GO" id="GO:0042771">
    <property type="term" value="P:intrinsic apoptotic signaling pathway in response to DNA damage by p53 class mediator"/>
    <property type="evidence" value="ECO:0000318"/>
    <property type="project" value="GO_Central"/>
</dbReference>
<name>A9UUA4_MONBE</name>
<protein>
    <submittedName>
        <fullName evidence="7">Uncharacterized protein</fullName>
    </submittedName>
</protein>
<proteinExistence type="inferred from homology"/>
<evidence type="ECO:0000256" key="2">
    <source>
        <dbReference type="ARBA" id="ARBA00023242"/>
    </source>
</evidence>
<evidence type="ECO:0000256" key="3">
    <source>
        <dbReference type="ARBA" id="ARBA00038295"/>
    </source>
</evidence>
<keyword evidence="6" id="KW-0812">Transmembrane</keyword>
<organism evidence="7 8">
    <name type="scientific">Monosiga brevicollis</name>
    <name type="common">Choanoflagellate</name>
    <dbReference type="NCBI Taxonomy" id="81824"/>
    <lineage>
        <taxon>Eukaryota</taxon>
        <taxon>Choanoflagellata</taxon>
        <taxon>Craspedida</taxon>
        <taxon>Salpingoecidae</taxon>
        <taxon>Monosiga</taxon>
    </lineage>
</organism>
<dbReference type="GeneID" id="5889245"/>
<feature type="compositionally biased region" description="Low complexity" evidence="5">
    <location>
        <begin position="398"/>
        <end position="412"/>
    </location>
</feature>
<dbReference type="GO" id="GO:0005634">
    <property type="term" value="C:nucleus"/>
    <property type="evidence" value="ECO:0007669"/>
    <property type="project" value="UniProtKB-SubCell"/>
</dbReference>
<feature type="compositionally biased region" description="Low complexity" evidence="5">
    <location>
        <begin position="289"/>
        <end position="300"/>
    </location>
</feature>
<feature type="compositionally biased region" description="Pro residues" evidence="5">
    <location>
        <begin position="841"/>
        <end position="854"/>
    </location>
</feature>
<evidence type="ECO:0000313" key="8">
    <source>
        <dbReference type="Proteomes" id="UP000001357"/>
    </source>
</evidence>